<dbReference type="InterPro" id="IPR048011">
    <property type="entry name" value="NTP-PPase_MazG-like_C"/>
</dbReference>
<sequence length="261" mass="29752">MTNLTADKNVKALQRLLSIMEELREQCPWNSKQTLESLRHLTIGKTDELSEAILAGNLEALKQKLGDLIWHVVFYSKIAAEQNAFDIGDVINGVCDKLVVHHPPLHTVASEAESQHHGNLSTPPEKDPNQSLLVDIQASLPALIKALRIQEQAHRIGFDWPNQAEVWEKVEEEIRELKQCQEAGHPQAQLENEWGDLLFSLVNYARFIHINPESALEQANRKFIKRFHYMEQAAQRDGKNLPDLSLAEMDTYWEAAKKNLN</sequence>
<evidence type="ECO:0000259" key="1">
    <source>
        <dbReference type="Pfam" id="PF03819"/>
    </source>
</evidence>
<evidence type="ECO:0000313" key="3">
    <source>
        <dbReference type="Proteomes" id="UP000031623"/>
    </source>
</evidence>
<dbReference type="PANTHER" id="PTHR30522">
    <property type="entry name" value="NUCLEOSIDE TRIPHOSPHATE PYROPHOSPHOHYDROLASE"/>
    <property type="match status" value="1"/>
</dbReference>
<dbReference type="KEGG" id="tig:THII_1870"/>
<accession>A0A090AKJ2</accession>
<dbReference type="AlphaFoldDB" id="A0A090AKJ2"/>
<dbReference type="GO" id="GO:0046052">
    <property type="term" value="P:UTP catabolic process"/>
    <property type="evidence" value="ECO:0007669"/>
    <property type="project" value="TreeGrafter"/>
</dbReference>
<gene>
    <name evidence="2" type="ORF">THII_1870</name>
</gene>
<feature type="domain" description="NTP pyrophosphohydrolase MazG-like" evidence="1">
    <location>
        <begin position="168"/>
        <end position="226"/>
    </location>
</feature>
<dbReference type="GO" id="GO:0006203">
    <property type="term" value="P:dGTP catabolic process"/>
    <property type="evidence" value="ECO:0007669"/>
    <property type="project" value="TreeGrafter"/>
</dbReference>
<dbReference type="InterPro" id="IPR048015">
    <property type="entry name" value="NTP-PPase_MazG-like_N"/>
</dbReference>
<organism evidence="2 3">
    <name type="scientific">Thioploca ingrica</name>
    <dbReference type="NCBI Taxonomy" id="40754"/>
    <lineage>
        <taxon>Bacteria</taxon>
        <taxon>Pseudomonadati</taxon>
        <taxon>Pseudomonadota</taxon>
        <taxon>Gammaproteobacteria</taxon>
        <taxon>Thiotrichales</taxon>
        <taxon>Thiotrichaceae</taxon>
        <taxon>Thioploca</taxon>
    </lineage>
</organism>
<dbReference type="HOGENOM" id="CLU_038356_0_1_6"/>
<proteinExistence type="predicted"/>
<feature type="domain" description="NTP pyrophosphohydrolase MazG-like" evidence="1">
    <location>
        <begin position="33"/>
        <end position="104"/>
    </location>
</feature>
<dbReference type="GO" id="GO:0046061">
    <property type="term" value="P:dATP catabolic process"/>
    <property type="evidence" value="ECO:0007669"/>
    <property type="project" value="TreeGrafter"/>
</dbReference>
<dbReference type="Pfam" id="PF03819">
    <property type="entry name" value="MazG"/>
    <property type="match status" value="2"/>
</dbReference>
<evidence type="ECO:0000313" key="2">
    <source>
        <dbReference type="EMBL" id="BAP56167.1"/>
    </source>
</evidence>
<keyword evidence="3" id="KW-1185">Reference proteome</keyword>
<dbReference type="GO" id="GO:0047429">
    <property type="term" value="F:nucleoside triphosphate diphosphatase activity"/>
    <property type="evidence" value="ECO:0007669"/>
    <property type="project" value="InterPro"/>
</dbReference>
<dbReference type="NCBIfam" id="TIGR00444">
    <property type="entry name" value="mazG"/>
    <property type="match status" value="1"/>
</dbReference>
<dbReference type="OrthoDB" id="9808939at2"/>
<dbReference type="GO" id="GO:0046047">
    <property type="term" value="P:TTP catabolic process"/>
    <property type="evidence" value="ECO:0007669"/>
    <property type="project" value="TreeGrafter"/>
</dbReference>
<dbReference type="GO" id="GO:0046076">
    <property type="term" value="P:dTTP catabolic process"/>
    <property type="evidence" value="ECO:0007669"/>
    <property type="project" value="TreeGrafter"/>
</dbReference>
<name>A0A090AKJ2_9GAMM</name>
<dbReference type="SUPFAM" id="SSF101386">
    <property type="entry name" value="all-alpha NTP pyrophosphatases"/>
    <property type="match status" value="2"/>
</dbReference>
<reference evidence="2 3" key="1">
    <citation type="journal article" date="2014" name="ISME J.">
        <title>Ecophysiology of Thioploca ingrica as revealed by the complete genome sequence supplemented with proteomic evidence.</title>
        <authorList>
            <person name="Kojima H."/>
            <person name="Ogura Y."/>
            <person name="Yamamoto N."/>
            <person name="Togashi T."/>
            <person name="Mori H."/>
            <person name="Watanabe T."/>
            <person name="Nemoto F."/>
            <person name="Kurokawa K."/>
            <person name="Hayashi T."/>
            <person name="Fukui M."/>
        </authorList>
    </citation>
    <scope>NUCLEOTIDE SEQUENCE [LARGE SCALE GENOMIC DNA]</scope>
</reference>
<dbReference type="STRING" id="40754.THII_1870"/>
<dbReference type="InterPro" id="IPR011551">
    <property type="entry name" value="NTP_PyrPHydrolase_MazG"/>
</dbReference>
<dbReference type="Proteomes" id="UP000031623">
    <property type="component" value="Chromosome"/>
</dbReference>
<dbReference type="PANTHER" id="PTHR30522:SF0">
    <property type="entry name" value="NUCLEOSIDE TRIPHOSPHATE PYROPHOSPHOHYDROLASE"/>
    <property type="match status" value="1"/>
</dbReference>
<dbReference type="FunFam" id="1.10.287.1080:FF:000003">
    <property type="entry name" value="Nucleoside triphosphate pyrophosphohydrolase"/>
    <property type="match status" value="1"/>
</dbReference>
<dbReference type="Gene3D" id="1.10.287.1080">
    <property type="entry name" value="MazG-like"/>
    <property type="match status" value="2"/>
</dbReference>
<dbReference type="InterPro" id="IPR004518">
    <property type="entry name" value="MazG-like_dom"/>
</dbReference>
<dbReference type="NCBIfam" id="NF007113">
    <property type="entry name" value="PRK09562.1"/>
    <property type="match status" value="1"/>
</dbReference>
<protein>
    <submittedName>
        <fullName evidence="2">MazG family protein</fullName>
    </submittedName>
</protein>
<dbReference type="GO" id="GO:0046081">
    <property type="term" value="P:dUTP catabolic process"/>
    <property type="evidence" value="ECO:0007669"/>
    <property type="project" value="TreeGrafter"/>
</dbReference>
<dbReference type="EMBL" id="AP014633">
    <property type="protein sequence ID" value="BAP56167.1"/>
    <property type="molecule type" value="Genomic_DNA"/>
</dbReference>
<dbReference type="CDD" id="cd11529">
    <property type="entry name" value="NTP-PPase_MazG_Cterm"/>
    <property type="match status" value="1"/>
</dbReference>
<dbReference type="CDD" id="cd11528">
    <property type="entry name" value="NTP-PPase_MazG_Nterm"/>
    <property type="match status" value="1"/>
</dbReference>